<evidence type="ECO:0000259" key="4">
    <source>
        <dbReference type="PROSITE" id="PS51718"/>
    </source>
</evidence>
<evidence type="ECO:0000256" key="1">
    <source>
        <dbReference type="ARBA" id="ARBA00022741"/>
    </source>
</evidence>
<dbReference type="Gene3D" id="3.40.50.300">
    <property type="entry name" value="P-loop containing nucleotide triphosphate hydrolases"/>
    <property type="match status" value="1"/>
</dbReference>
<dbReference type="SMART" id="SM00302">
    <property type="entry name" value="GED"/>
    <property type="match status" value="1"/>
</dbReference>
<dbReference type="GO" id="GO:0003924">
    <property type="term" value="F:GTPase activity"/>
    <property type="evidence" value="ECO:0007669"/>
    <property type="project" value="InterPro"/>
</dbReference>
<dbReference type="InterPro" id="IPR027417">
    <property type="entry name" value="P-loop_NTPase"/>
</dbReference>
<dbReference type="PANTHER" id="PTHR11566">
    <property type="entry name" value="DYNAMIN"/>
    <property type="match status" value="1"/>
</dbReference>
<accession>A0A2H4UVU2</accession>
<dbReference type="Pfam" id="PF00350">
    <property type="entry name" value="Dynamin_N"/>
    <property type="match status" value="1"/>
</dbReference>
<dbReference type="EMBL" id="MF782455">
    <property type="protein sequence ID" value="ATZ81043.1"/>
    <property type="molecule type" value="Genomic_DNA"/>
</dbReference>
<dbReference type="InterPro" id="IPR045063">
    <property type="entry name" value="Dynamin_N"/>
</dbReference>
<dbReference type="Pfam" id="PF02212">
    <property type="entry name" value="GED"/>
    <property type="match status" value="1"/>
</dbReference>
<dbReference type="InterPro" id="IPR000375">
    <property type="entry name" value="Dynamin_stalk"/>
</dbReference>
<dbReference type="SMART" id="SM00053">
    <property type="entry name" value="DYNc"/>
    <property type="match status" value="1"/>
</dbReference>
<evidence type="ECO:0000313" key="6">
    <source>
        <dbReference type="Proteomes" id="UP000240325"/>
    </source>
</evidence>
<evidence type="ECO:0000313" key="5">
    <source>
        <dbReference type="EMBL" id="ATZ81043.1"/>
    </source>
</evidence>
<dbReference type="PANTHER" id="PTHR11566:SF169">
    <property type="entry name" value="DYNAMIN-LIKE PROTEIN C"/>
    <property type="match status" value="1"/>
</dbReference>
<dbReference type="PROSITE" id="PS51388">
    <property type="entry name" value="GED"/>
    <property type="match status" value="1"/>
</dbReference>
<dbReference type="Pfam" id="PF01031">
    <property type="entry name" value="Dynamin_M"/>
    <property type="match status" value="1"/>
</dbReference>
<organism evidence="5">
    <name type="scientific">Bodo saltans virus</name>
    <dbReference type="NCBI Taxonomy" id="2024608"/>
    <lineage>
        <taxon>Viruses</taxon>
        <taxon>Varidnaviria</taxon>
        <taxon>Bamfordvirae</taxon>
        <taxon>Nucleocytoviricota</taxon>
        <taxon>Megaviricetes</taxon>
        <taxon>Imitervirales</taxon>
        <taxon>Mimiviridae</taxon>
        <taxon>Klosneuvirinae</taxon>
        <taxon>Theiavirus</taxon>
        <taxon>Theiavirus salishense</taxon>
    </lineage>
</organism>
<dbReference type="CDD" id="cd08771">
    <property type="entry name" value="DLP_1"/>
    <property type="match status" value="1"/>
</dbReference>
<dbReference type="PROSITE" id="PS51718">
    <property type="entry name" value="G_DYNAMIN_2"/>
    <property type="match status" value="1"/>
</dbReference>
<evidence type="ECO:0000259" key="3">
    <source>
        <dbReference type="PROSITE" id="PS51388"/>
    </source>
</evidence>
<sequence>MLETVYNYTEKIFQKTQGQQIYQEPVTQSHDNFNKVNDSKIIQINNELNGIFTDQLKFPKIVVVGGQSSGKSTVLNNLITMNILPTGSEMVTRTPLCMEMNNSDIPHIEFGQYNIANESDGNVWKCGRNIKVTYPEPTQEEINAIRIEIERQTILLAGKDKNISHNPITIKIFLPNVPNLTLVDLPGITQVACKDKGQPDDIKEQIEKLIGSYIKSEETIILSIIPARTDVEADVGVGLVKKYDPDFSRSIGVLTKVDLMNVDTDVSSYVCGNISKNLRMNYGYYLVRNRTNKEMNEITMREGFLKEQAFFEEHQVYGRMSDVDKRKMGTNNLRDKLVNVLSNKIKELMPIISKQIIQKYTDTCKELIQLGSEIPTDQLSRQTYVHHLILNLSQVFIQAIDGTDKDSCNIGRHLKDNYVKYREAIGKLDPISEIDAKYIDNITKNVEGNHMSFLVPSVTVFEACIRDEKYKPVQRISVPSIECIRFTAKQLATLITELLNSPISEIHRYPKLIAYLENKIINNIIVPYEEKTNEFVTELIDMEESYIWTDNDQFKQNIMEMLKTKATFDNTTIKNLLGIYYNTIKENIKNNVPKAIMLHLVLKLKKNLLNELMVKIDNNEICNLLEENTEIGLKRKNLSEWKNKLSLAKKKLGL</sequence>
<keyword evidence="6" id="KW-1185">Reference proteome</keyword>
<dbReference type="Gene3D" id="1.20.120.1240">
    <property type="entry name" value="Dynamin, middle domain"/>
    <property type="match status" value="1"/>
</dbReference>
<dbReference type="InterPro" id="IPR020850">
    <property type="entry name" value="GED_dom"/>
</dbReference>
<dbReference type="PRINTS" id="PR00195">
    <property type="entry name" value="DYNAMIN"/>
</dbReference>
<reference evidence="5" key="1">
    <citation type="journal article" date="2017" name="Elife">
        <title>The kinetoplastid-infecting Bodo saltans virus (BsV), a window into the most abundant giant viruses in the sea.</title>
        <authorList>
            <person name="Deeg C.M."/>
            <person name="Chow C.-E.T."/>
            <person name="Suttle C.A."/>
        </authorList>
    </citation>
    <scope>NUCLEOTIDE SEQUENCE</scope>
    <source>
        <strain evidence="5">NG1</strain>
    </source>
</reference>
<dbReference type="InterPro" id="IPR022812">
    <property type="entry name" value="Dynamin"/>
</dbReference>
<keyword evidence="1" id="KW-0547">Nucleotide-binding</keyword>
<feature type="domain" description="Dynamin-type G" evidence="4">
    <location>
        <begin position="55"/>
        <end position="350"/>
    </location>
</feature>
<dbReference type="SUPFAM" id="SSF52540">
    <property type="entry name" value="P-loop containing nucleoside triphosphate hydrolases"/>
    <property type="match status" value="1"/>
</dbReference>
<proteinExistence type="predicted"/>
<dbReference type="GO" id="GO:0005525">
    <property type="term" value="F:GTP binding"/>
    <property type="evidence" value="ECO:0007669"/>
    <property type="project" value="InterPro"/>
</dbReference>
<dbReference type="InterPro" id="IPR030381">
    <property type="entry name" value="G_DYNAMIN_dom"/>
</dbReference>
<dbReference type="InterPro" id="IPR003130">
    <property type="entry name" value="GED"/>
</dbReference>
<evidence type="ECO:0000256" key="2">
    <source>
        <dbReference type="ARBA" id="ARBA00023134"/>
    </source>
</evidence>
<feature type="domain" description="GED" evidence="3">
    <location>
        <begin position="570"/>
        <end position="654"/>
    </location>
</feature>
<dbReference type="GO" id="GO:0008017">
    <property type="term" value="F:microtubule binding"/>
    <property type="evidence" value="ECO:0007669"/>
    <property type="project" value="TreeGrafter"/>
</dbReference>
<protein>
    <submittedName>
        <fullName evidence="5">Dynamin-like protein</fullName>
    </submittedName>
</protein>
<dbReference type="InterPro" id="IPR001401">
    <property type="entry name" value="Dynamin_GTPase"/>
</dbReference>
<gene>
    <name evidence="5" type="ORF">BMW23_0998</name>
</gene>
<keyword evidence="2" id="KW-0342">GTP-binding</keyword>
<dbReference type="GO" id="GO:0016020">
    <property type="term" value="C:membrane"/>
    <property type="evidence" value="ECO:0007669"/>
    <property type="project" value="TreeGrafter"/>
</dbReference>
<name>A0A2H4UVU2_9VIRU</name>
<dbReference type="Proteomes" id="UP000240325">
    <property type="component" value="Segment"/>
</dbReference>